<dbReference type="EMBL" id="FCOR01000002">
    <property type="protein sequence ID" value="CVK15644.1"/>
    <property type="molecule type" value="Genomic_DNA"/>
</dbReference>
<protein>
    <submittedName>
        <fullName evidence="7">2,4-dienoyl-CoA reductase</fullName>
    </submittedName>
</protein>
<keyword evidence="4" id="KW-0521">NADP</keyword>
<feature type="domain" description="NADH:flavin oxidoreductase/NADH oxidase N-terminal" evidence="6">
    <location>
        <begin position="3"/>
        <end position="337"/>
    </location>
</feature>
<evidence type="ECO:0000256" key="3">
    <source>
        <dbReference type="ARBA" id="ARBA00022643"/>
    </source>
</evidence>
<dbReference type="PANTHER" id="PTHR43303:SF4">
    <property type="entry name" value="NADPH DEHYDROGENASE C23G7.10C-RELATED"/>
    <property type="match status" value="1"/>
</dbReference>
<accession>A0A0X3AMT5</accession>
<keyword evidence="8" id="KW-1185">Reference proteome</keyword>
<evidence type="ECO:0000313" key="7">
    <source>
        <dbReference type="EMBL" id="CVK15644.1"/>
    </source>
</evidence>
<dbReference type="SUPFAM" id="SSF51395">
    <property type="entry name" value="FMN-linked oxidoreductases"/>
    <property type="match status" value="1"/>
</dbReference>
<comment type="cofactor">
    <cofactor evidence="1">
        <name>FMN</name>
        <dbReference type="ChEBI" id="CHEBI:58210"/>
    </cofactor>
</comment>
<dbReference type="PANTHER" id="PTHR43303">
    <property type="entry name" value="NADPH DEHYDROGENASE C23G7.10C-RELATED"/>
    <property type="match status" value="1"/>
</dbReference>
<sequence length="355" mass="39889">MSKLFQPLNLENNILKNRIVMSPMCQYFGRDGFANDWHLVHYGSRAVGGVSAIIQEATAVSPQGRITYKDLGIWKDEHILKLSKIVQSIHDNKCLAGIQLAHAGRKASTPVPWLPNEKLEDGYSKWAIVAPSSIPFDIHSQKPKELSVDEINIIINDFREGAERAVKAGYDIIEIHAAHGFLIHEFLSPLSNLRKDDYGGNFPNRIRLLIRIIESIKQIIPKKVSLWVRISATDWEEGGWTVDESIELAEIIKNLGVEVLDVSSGGLTAQAKIPNKPNYQVPFANKIKNNSGIITGTVGLITNAIQAEEILENKEADLIFIGRELLRNPYFVFEAANILKRDLEWPPQYEKAKLR</sequence>
<dbReference type="GO" id="GO:0050661">
    <property type="term" value="F:NADP binding"/>
    <property type="evidence" value="ECO:0007669"/>
    <property type="project" value="InterPro"/>
</dbReference>
<dbReference type="CDD" id="cd02932">
    <property type="entry name" value="OYE_YqiM_FMN"/>
    <property type="match status" value="1"/>
</dbReference>
<keyword evidence="5" id="KW-0560">Oxidoreductase</keyword>
<dbReference type="STRING" id="1586267.GCA_001418685_00474"/>
<evidence type="ECO:0000256" key="2">
    <source>
        <dbReference type="ARBA" id="ARBA00022630"/>
    </source>
</evidence>
<evidence type="ECO:0000313" key="8">
    <source>
        <dbReference type="Proteomes" id="UP000182761"/>
    </source>
</evidence>
<dbReference type="GO" id="GO:0003959">
    <property type="term" value="F:NADPH dehydrogenase activity"/>
    <property type="evidence" value="ECO:0007669"/>
    <property type="project" value="InterPro"/>
</dbReference>
<evidence type="ECO:0000256" key="5">
    <source>
        <dbReference type="ARBA" id="ARBA00023002"/>
    </source>
</evidence>
<dbReference type="OrthoDB" id="9772736at2"/>
<dbReference type="GO" id="GO:0010181">
    <property type="term" value="F:FMN binding"/>
    <property type="evidence" value="ECO:0007669"/>
    <property type="project" value="InterPro"/>
</dbReference>
<evidence type="ECO:0000256" key="1">
    <source>
        <dbReference type="ARBA" id="ARBA00001917"/>
    </source>
</evidence>
<evidence type="ECO:0000259" key="6">
    <source>
        <dbReference type="Pfam" id="PF00724"/>
    </source>
</evidence>
<dbReference type="AlphaFoldDB" id="A0A0X3AMT5"/>
<dbReference type="InterPro" id="IPR001155">
    <property type="entry name" value="OxRdtase_FMN_N"/>
</dbReference>
<name>A0A0X3AMT5_9FLAO</name>
<evidence type="ECO:0000256" key="4">
    <source>
        <dbReference type="ARBA" id="ARBA00022857"/>
    </source>
</evidence>
<dbReference type="Proteomes" id="UP000182761">
    <property type="component" value="Unassembled WGS sequence"/>
</dbReference>
<reference evidence="7 8" key="1">
    <citation type="submission" date="2016-01" db="EMBL/GenBank/DDBJ databases">
        <authorList>
            <person name="McClelland M."/>
            <person name="Jain A."/>
            <person name="Saraogi P."/>
            <person name="Mendelson R."/>
            <person name="Westerman R."/>
            <person name="SanMiguel P."/>
            <person name="Csonka L."/>
        </authorList>
    </citation>
    <scope>NUCLEOTIDE SEQUENCE [LARGE SCALE GENOMIC DNA]</scope>
    <source>
        <strain evidence="7 8">R-53146</strain>
    </source>
</reference>
<proteinExistence type="predicted"/>
<dbReference type="InterPro" id="IPR044152">
    <property type="entry name" value="YqjM-like"/>
</dbReference>
<keyword evidence="3" id="KW-0288">FMN</keyword>
<dbReference type="RefSeq" id="WP_055424870.1">
    <property type="nucleotide sequence ID" value="NZ_FCOR01000002.1"/>
</dbReference>
<gene>
    <name evidence="7" type="ORF">Ga0061079_102195</name>
</gene>
<keyword evidence="2" id="KW-0285">Flavoprotein</keyword>
<dbReference type="Gene3D" id="3.20.20.70">
    <property type="entry name" value="Aldolase class I"/>
    <property type="match status" value="1"/>
</dbReference>
<dbReference type="InterPro" id="IPR013785">
    <property type="entry name" value="Aldolase_TIM"/>
</dbReference>
<organism evidence="7 8">
    <name type="scientific">Apibacter mensalis</name>
    <dbReference type="NCBI Taxonomy" id="1586267"/>
    <lineage>
        <taxon>Bacteria</taxon>
        <taxon>Pseudomonadati</taxon>
        <taxon>Bacteroidota</taxon>
        <taxon>Flavobacteriia</taxon>
        <taxon>Flavobacteriales</taxon>
        <taxon>Weeksellaceae</taxon>
        <taxon>Apibacter</taxon>
    </lineage>
</organism>
<dbReference type="Pfam" id="PF00724">
    <property type="entry name" value="Oxidored_FMN"/>
    <property type="match status" value="1"/>
</dbReference>